<evidence type="ECO:0000256" key="4">
    <source>
        <dbReference type="ARBA" id="ARBA00022692"/>
    </source>
</evidence>
<sequence length="503" mass="50565">MSSTTPRTSGTVLAGLFWNYGGAAGSLAVQLLYTAYTGRTVTPHSFGTYATAVTVTQVLGYFANAGIHTHVLRCDLLTRQLSAAALRASWLSGLLLFLVAEASAPVAARLWHMPEVAPMLAVLALQFLVQPAALTTVAALRRTGRARAAVLAEVGGQIGASAVAAALLATGWNPMGLTAAGPAGSTLTVLAAGAALARSVLPGGPPRRARDLVRPAGFLAMTGLWQSSVTTAPLWAAGRFLGPTAAGHYSRASLLLGIPLTHLAQGLSRTAAPALADAGHDTPGPARGVRSLRSSAVEDVVCAASATAFVVFGVAAGLGPAVLMLLLGPGWEEAARLVPLLALDAVWGLLYAVCCTVDQVRDAGRSLVTAQASLTAAMAAGLGCAALAGSLPVLAAVAAAASATGHAVQLVGWQRAGVARAAVLLRMHLAHAVLGGGLCAVGLLASHGRAPLAGLLCGIVAMLPVVVGAVLLRARLPVHALAVRRGLLPAGRRARTTADAPVP</sequence>
<gene>
    <name evidence="8" type="ORF">GCM10009663_55580</name>
</gene>
<feature type="transmembrane region" description="Helical" evidence="7">
    <location>
        <begin position="12"/>
        <end position="36"/>
    </location>
</feature>
<dbReference type="InterPro" id="IPR050833">
    <property type="entry name" value="Poly_Biosynth_Transport"/>
</dbReference>
<organism evidence="8 9">
    <name type="scientific">Kitasatospora arboriphila</name>
    <dbReference type="NCBI Taxonomy" id="258052"/>
    <lineage>
        <taxon>Bacteria</taxon>
        <taxon>Bacillati</taxon>
        <taxon>Actinomycetota</taxon>
        <taxon>Actinomycetes</taxon>
        <taxon>Kitasatosporales</taxon>
        <taxon>Streptomycetaceae</taxon>
        <taxon>Kitasatospora</taxon>
    </lineage>
</organism>
<evidence type="ECO:0000256" key="7">
    <source>
        <dbReference type="SAM" id="Phobius"/>
    </source>
</evidence>
<feature type="transmembrane region" description="Helical" evidence="7">
    <location>
        <begin position="394"/>
        <end position="413"/>
    </location>
</feature>
<feature type="transmembrane region" description="Helical" evidence="7">
    <location>
        <begin position="117"/>
        <end position="138"/>
    </location>
</feature>
<evidence type="ECO:0000256" key="2">
    <source>
        <dbReference type="ARBA" id="ARBA00007430"/>
    </source>
</evidence>
<feature type="transmembrane region" description="Helical" evidence="7">
    <location>
        <begin position="179"/>
        <end position="201"/>
    </location>
</feature>
<evidence type="ECO:0000256" key="1">
    <source>
        <dbReference type="ARBA" id="ARBA00004651"/>
    </source>
</evidence>
<feature type="transmembrane region" description="Helical" evidence="7">
    <location>
        <begin position="366"/>
        <end position="388"/>
    </location>
</feature>
<feature type="transmembrane region" description="Helical" evidence="7">
    <location>
        <begin position="150"/>
        <end position="173"/>
    </location>
</feature>
<feature type="transmembrane region" description="Helical" evidence="7">
    <location>
        <begin position="334"/>
        <end position="354"/>
    </location>
</feature>
<dbReference type="PANTHER" id="PTHR30250:SF10">
    <property type="entry name" value="LIPOPOLYSACCHARIDE BIOSYNTHESIS PROTEIN WZXC"/>
    <property type="match status" value="1"/>
</dbReference>
<comment type="subcellular location">
    <subcellularLocation>
        <location evidence="1">Cell membrane</location>
        <topology evidence="1">Multi-pass membrane protein</topology>
    </subcellularLocation>
</comment>
<feature type="transmembrane region" description="Helical" evidence="7">
    <location>
        <begin position="425"/>
        <end position="446"/>
    </location>
</feature>
<evidence type="ECO:0000256" key="6">
    <source>
        <dbReference type="ARBA" id="ARBA00023136"/>
    </source>
</evidence>
<dbReference type="RefSeq" id="WP_344626436.1">
    <property type="nucleotide sequence ID" value="NZ_BAAALD010000067.1"/>
</dbReference>
<feature type="transmembrane region" description="Helical" evidence="7">
    <location>
        <begin position="300"/>
        <end position="328"/>
    </location>
</feature>
<comment type="caution">
    <text evidence="8">The sequence shown here is derived from an EMBL/GenBank/DDBJ whole genome shotgun (WGS) entry which is preliminary data.</text>
</comment>
<keyword evidence="9" id="KW-1185">Reference proteome</keyword>
<reference evidence="8 9" key="1">
    <citation type="journal article" date="2019" name="Int. J. Syst. Evol. Microbiol.">
        <title>The Global Catalogue of Microorganisms (GCM) 10K type strain sequencing project: providing services to taxonomists for standard genome sequencing and annotation.</title>
        <authorList>
            <consortium name="The Broad Institute Genomics Platform"/>
            <consortium name="The Broad Institute Genome Sequencing Center for Infectious Disease"/>
            <person name="Wu L."/>
            <person name="Ma J."/>
        </authorList>
    </citation>
    <scope>NUCLEOTIDE SEQUENCE [LARGE SCALE GENOMIC DNA]</scope>
    <source>
        <strain evidence="8 9">JCM 13002</strain>
    </source>
</reference>
<feature type="transmembrane region" description="Helical" evidence="7">
    <location>
        <begin position="48"/>
        <end position="67"/>
    </location>
</feature>
<dbReference type="Pfam" id="PF13440">
    <property type="entry name" value="Polysacc_synt_3"/>
    <property type="match status" value="1"/>
</dbReference>
<name>A0ABN1TWY3_9ACTN</name>
<evidence type="ECO:0000256" key="5">
    <source>
        <dbReference type="ARBA" id="ARBA00022989"/>
    </source>
</evidence>
<keyword evidence="6 7" id="KW-0472">Membrane</keyword>
<dbReference type="EMBL" id="BAAALD010000067">
    <property type="protein sequence ID" value="GAA1106418.1"/>
    <property type="molecule type" value="Genomic_DNA"/>
</dbReference>
<feature type="transmembrane region" description="Helical" evidence="7">
    <location>
        <begin position="452"/>
        <end position="472"/>
    </location>
</feature>
<evidence type="ECO:0000313" key="8">
    <source>
        <dbReference type="EMBL" id="GAA1106418.1"/>
    </source>
</evidence>
<proteinExistence type="inferred from homology"/>
<feature type="transmembrane region" description="Helical" evidence="7">
    <location>
        <begin position="88"/>
        <end position="111"/>
    </location>
</feature>
<dbReference type="PANTHER" id="PTHR30250">
    <property type="entry name" value="PST FAMILY PREDICTED COLANIC ACID TRANSPORTER"/>
    <property type="match status" value="1"/>
</dbReference>
<evidence type="ECO:0000256" key="3">
    <source>
        <dbReference type="ARBA" id="ARBA00022475"/>
    </source>
</evidence>
<keyword evidence="4 7" id="KW-0812">Transmembrane</keyword>
<keyword evidence="3" id="KW-1003">Cell membrane</keyword>
<comment type="similarity">
    <text evidence="2">Belongs to the polysaccharide synthase family.</text>
</comment>
<protein>
    <recommendedName>
        <fullName evidence="10">Polysaccharide biosynthesis protein</fullName>
    </recommendedName>
</protein>
<dbReference type="Proteomes" id="UP001499987">
    <property type="component" value="Unassembled WGS sequence"/>
</dbReference>
<evidence type="ECO:0000313" key="9">
    <source>
        <dbReference type="Proteomes" id="UP001499987"/>
    </source>
</evidence>
<keyword evidence="5 7" id="KW-1133">Transmembrane helix</keyword>
<accession>A0ABN1TWY3</accession>
<evidence type="ECO:0008006" key="10">
    <source>
        <dbReference type="Google" id="ProtNLM"/>
    </source>
</evidence>